<accession>A0A4U6VYQ0</accession>
<dbReference type="PANTHER" id="PTHR45224:SF3">
    <property type="entry name" value="OS11G0506300 PROTEIN"/>
    <property type="match status" value="1"/>
</dbReference>
<sequence>MSTTVSNHNAESSPIDLENLSDHQHDGVDSDSENVRTEKRILWTIDEDEKLMSSWVENSTDSTQGADRDGNQYWGEVVDSYNKSIPLNRKRNAKQCKDRWHKINKWTDLFECAYLKAQRVFASGYSEDMWYDAAQTFYVEDNKKLKLGPFTLKKVWKACRGEDTNDESSDEMPKRPIGQKAAKKASLAAKGKSKELGEDGISKESAIDVDGLDKLSKIQENVAANRMKALEIQQNLSAEKLESSRMAHLTAQENREAKKLEKEAKMMEAYTTLISRDTSAMSDEEKSEYIATMKCFRERLFPSST</sequence>
<evidence type="ECO:0000313" key="4">
    <source>
        <dbReference type="Proteomes" id="UP000298652"/>
    </source>
</evidence>
<proteinExistence type="predicted"/>
<dbReference type="OMA" id="NKERRTW"/>
<evidence type="ECO:0000256" key="1">
    <source>
        <dbReference type="SAM" id="MobiDB-lite"/>
    </source>
</evidence>
<dbReference type="Gramene" id="TKW34692">
    <property type="protein sequence ID" value="TKW34692"/>
    <property type="gene ID" value="SEVIR_2G322400v2"/>
</dbReference>
<protein>
    <recommendedName>
        <fullName evidence="2">Myb-like domain-containing protein</fullName>
    </recommendedName>
</protein>
<feature type="domain" description="Myb-like" evidence="2">
    <location>
        <begin position="43"/>
        <end position="104"/>
    </location>
</feature>
<dbReference type="SUPFAM" id="SSF46689">
    <property type="entry name" value="Homeodomain-like"/>
    <property type="match status" value="1"/>
</dbReference>
<evidence type="ECO:0000259" key="2">
    <source>
        <dbReference type="PROSITE" id="PS50090"/>
    </source>
</evidence>
<dbReference type="InterPro" id="IPR009057">
    <property type="entry name" value="Homeodomain-like_sf"/>
</dbReference>
<reference evidence="3" key="1">
    <citation type="submission" date="2019-03" db="EMBL/GenBank/DDBJ databases">
        <title>WGS assembly of Setaria viridis.</title>
        <authorList>
            <person name="Huang P."/>
            <person name="Jenkins J."/>
            <person name="Grimwood J."/>
            <person name="Barry K."/>
            <person name="Healey A."/>
            <person name="Mamidi S."/>
            <person name="Sreedasyam A."/>
            <person name="Shu S."/>
            <person name="Feldman M."/>
            <person name="Wu J."/>
            <person name="Yu Y."/>
            <person name="Chen C."/>
            <person name="Johnson J."/>
            <person name="Rokhsar D."/>
            <person name="Baxter I."/>
            <person name="Schmutz J."/>
            <person name="Brutnell T."/>
            <person name="Kellogg E."/>
        </authorList>
    </citation>
    <scope>NUCLEOTIDE SEQUENCE [LARGE SCALE GENOMIC DNA]</scope>
</reference>
<feature type="compositionally biased region" description="Polar residues" evidence="1">
    <location>
        <begin position="1"/>
        <end position="12"/>
    </location>
</feature>
<evidence type="ECO:0000313" key="3">
    <source>
        <dbReference type="EMBL" id="TKW34692.1"/>
    </source>
</evidence>
<dbReference type="PROSITE" id="PS50090">
    <property type="entry name" value="MYB_LIKE"/>
    <property type="match status" value="1"/>
</dbReference>
<feature type="region of interest" description="Disordered" evidence="1">
    <location>
        <begin position="1"/>
        <end position="33"/>
    </location>
</feature>
<feature type="compositionally biased region" description="Basic and acidic residues" evidence="1">
    <location>
        <begin position="20"/>
        <end position="33"/>
    </location>
</feature>
<dbReference type="Gene3D" id="1.10.10.60">
    <property type="entry name" value="Homeodomain-like"/>
    <property type="match status" value="1"/>
</dbReference>
<dbReference type="EMBL" id="CM016553">
    <property type="protein sequence ID" value="TKW34692.1"/>
    <property type="molecule type" value="Genomic_DNA"/>
</dbReference>
<feature type="region of interest" description="Disordered" evidence="1">
    <location>
        <begin position="162"/>
        <end position="196"/>
    </location>
</feature>
<gene>
    <name evidence="3" type="ORF">SEVIR_2G322400v2</name>
</gene>
<dbReference type="AlphaFoldDB" id="A0A4U6VYQ0"/>
<dbReference type="InterPro" id="IPR001005">
    <property type="entry name" value="SANT/Myb"/>
</dbReference>
<dbReference type="PANTHER" id="PTHR45224">
    <property type="entry name" value="OS01G0527900 PROTEIN-RELATED"/>
    <property type="match status" value="1"/>
</dbReference>
<keyword evidence="4" id="KW-1185">Reference proteome</keyword>
<name>A0A4U6VYQ0_SETVI</name>
<organism evidence="3 4">
    <name type="scientific">Setaria viridis</name>
    <name type="common">Green bristlegrass</name>
    <name type="synonym">Setaria italica subsp. viridis</name>
    <dbReference type="NCBI Taxonomy" id="4556"/>
    <lineage>
        <taxon>Eukaryota</taxon>
        <taxon>Viridiplantae</taxon>
        <taxon>Streptophyta</taxon>
        <taxon>Embryophyta</taxon>
        <taxon>Tracheophyta</taxon>
        <taxon>Spermatophyta</taxon>
        <taxon>Magnoliopsida</taxon>
        <taxon>Liliopsida</taxon>
        <taxon>Poales</taxon>
        <taxon>Poaceae</taxon>
        <taxon>PACMAD clade</taxon>
        <taxon>Panicoideae</taxon>
        <taxon>Panicodae</taxon>
        <taxon>Paniceae</taxon>
        <taxon>Cenchrinae</taxon>
        <taxon>Setaria</taxon>
    </lineage>
</organism>
<dbReference type="Proteomes" id="UP000298652">
    <property type="component" value="Chromosome 2"/>
</dbReference>